<evidence type="ECO:0000313" key="2">
    <source>
        <dbReference type="Proteomes" id="UP000050430"/>
    </source>
</evidence>
<dbReference type="OrthoDB" id="44707at2"/>
<dbReference type="STRING" id="229920.ADM99_14610"/>
<keyword evidence="2" id="KW-1185">Reference proteome</keyword>
<accession>A0A0P6XGZ7</accession>
<sequence length="175" mass="19931">MTEPLFLDTDCLSTFLCVGQENLVLQLYAGRIGIPQQVYFELRRVQFMKNKVDALLNANRVMVYQIIAGTDAGYLYLKLTEHPDQGYKIIGSGEAAAIVLTKEYNGILGSNNMRDILPYIKSFNLQHRTSADIMVEALDHLLINEGQGNVIWRDMLQRNRKLPTDTFTQFLASRK</sequence>
<comment type="caution">
    <text evidence="1">The sequence shown here is derived from an EMBL/GenBank/DDBJ whole genome shotgun (WGS) entry which is preliminary data.</text>
</comment>
<dbReference type="EMBL" id="LGCK01000014">
    <property type="protein sequence ID" value="KPL70383.1"/>
    <property type="molecule type" value="Genomic_DNA"/>
</dbReference>
<gene>
    <name evidence="1" type="ORF">ADM99_14610</name>
</gene>
<dbReference type="RefSeq" id="WP_062422263.1">
    <property type="nucleotide sequence ID" value="NZ_BBYA01000010.1"/>
</dbReference>
<evidence type="ECO:0008006" key="3">
    <source>
        <dbReference type="Google" id="ProtNLM"/>
    </source>
</evidence>
<reference evidence="1 2" key="1">
    <citation type="submission" date="2015-07" db="EMBL/GenBank/DDBJ databases">
        <title>Genome sequence of Leptolinea tardivitalis DSM 16556.</title>
        <authorList>
            <person name="Hemp J."/>
            <person name="Ward L.M."/>
            <person name="Pace L.A."/>
            <person name="Fischer W.W."/>
        </authorList>
    </citation>
    <scope>NUCLEOTIDE SEQUENCE [LARGE SCALE GENOMIC DNA]</scope>
    <source>
        <strain evidence="1 2">YMTK-2</strain>
    </source>
</reference>
<name>A0A0P6XGZ7_9CHLR</name>
<dbReference type="AlphaFoldDB" id="A0A0P6XGZ7"/>
<dbReference type="Proteomes" id="UP000050430">
    <property type="component" value="Unassembled WGS sequence"/>
</dbReference>
<protein>
    <recommendedName>
        <fullName evidence="3">PIN domain-containing protein</fullName>
    </recommendedName>
</protein>
<evidence type="ECO:0000313" key="1">
    <source>
        <dbReference type="EMBL" id="KPL70383.1"/>
    </source>
</evidence>
<proteinExistence type="predicted"/>
<organism evidence="1 2">
    <name type="scientific">Leptolinea tardivitalis</name>
    <dbReference type="NCBI Taxonomy" id="229920"/>
    <lineage>
        <taxon>Bacteria</taxon>
        <taxon>Bacillati</taxon>
        <taxon>Chloroflexota</taxon>
        <taxon>Anaerolineae</taxon>
        <taxon>Anaerolineales</taxon>
        <taxon>Anaerolineaceae</taxon>
        <taxon>Leptolinea</taxon>
    </lineage>
</organism>